<evidence type="ECO:0000313" key="3">
    <source>
        <dbReference type="Proteomes" id="UP001501842"/>
    </source>
</evidence>
<dbReference type="RefSeq" id="WP_344454823.1">
    <property type="nucleotide sequence ID" value="NZ_BAAATZ010000029.1"/>
</dbReference>
<keyword evidence="3" id="KW-1185">Reference proteome</keyword>
<reference evidence="2 3" key="1">
    <citation type="journal article" date="2019" name="Int. J. Syst. Evol. Microbiol.">
        <title>The Global Catalogue of Microorganisms (GCM) 10K type strain sequencing project: providing services to taxonomists for standard genome sequencing and annotation.</title>
        <authorList>
            <consortium name="The Broad Institute Genomics Platform"/>
            <consortium name="The Broad Institute Genome Sequencing Center for Infectious Disease"/>
            <person name="Wu L."/>
            <person name="Ma J."/>
        </authorList>
    </citation>
    <scope>NUCLEOTIDE SEQUENCE [LARGE SCALE GENOMIC DNA]</scope>
    <source>
        <strain evidence="2 3">JCM 8201</strain>
    </source>
</reference>
<dbReference type="Gene3D" id="3.40.50.720">
    <property type="entry name" value="NAD(P)-binding Rossmann-like Domain"/>
    <property type="match status" value="1"/>
</dbReference>
<dbReference type="InterPro" id="IPR051783">
    <property type="entry name" value="NAD(P)-dependent_oxidoreduct"/>
</dbReference>
<gene>
    <name evidence="2" type="ORF">GCM10010439_57240</name>
</gene>
<proteinExistence type="predicted"/>
<sequence length="337" mass="36523">MNDGEPVLVIGASGFLGGHVVRALAARGRPVRILARPASDLSGLAGLDYDRRTGDLADPGSLREAMAGCGTVFHSAVDTRAWLSDSAPLHRTNVDGLVNSMDAALEAGVTRFVHTGTIGTIGRNKRRPVTEDDAFDWYERAPRYLRSRADGERKFFEYCRERGLPGVSLCVANTYGPEDRQPTPHGGLLWQAAKGTLPFVLKAGVPWVDVRDAAEALLLAEEKGGTGTRYIVSAGHTTQAELHALAARVLGKRPPRTLPTGAALFAARVNHLLCRVRGLRDQRLCPDSIVLAAAFGPLDSTRARTELGWTPRPLEESVQDAVRWFSEHHRAEADATR</sequence>
<comment type="caution">
    <text evidence="2">The sequence shown here is derived from an EMBL/GenBank/DDBJ whole genome shotgun (WGS) entry which is preliminary data.</text>
</comment>
<dbReference type="PANTHER" id="PTHR48079">
    <property type="entry name" value="PROTEIN YEEZ"/>
    <property type="match status" value="1"/>
</dbReference>
<accession>A0ABN3ULK7</accession>
<feature type="domain" description="NAD-dependent epimerase/dehydratase" evidence="1">
    <location>
        <begin position="7"/>
        <end position="231"/>
    </location>
</feature>
<dbReference type="Pfam" id="PF01370">
    <property type="entry name" value="Epimerase"/>
    <property type="match status" value="1"/>
</dbReference>
<dbReference type="InterPro" id="IPR036291">
    <property type="entry name" value="NAD(P)-bd_dom_sf"/>
</dbReference>
<protein>
    <submittedName>
        <fullName evidence="2">NAD-dependent epimerase/dehydratase family protein</fullName>
    </submittedName>
</protein>
<dbReference type="Proteomes" id="UP001501842">
    <property type="component" value="Unassembled WGS sequence"/>
</dbReference>
<evidence type="ECO:0000313" key="2">
    <source>
        <dbReference type="EMBL" id="GAA2734564.1"/>
    </source>
</evidence>
<dbReference type="EMBL" id="BAAATZ010000029">
    <property type="protein sequence ID" value="GAA2734564.1"/>
    <property type="molecule type" value="Genomic_DNA"/>
</dbReference>
<dbReference type="InterPro" id="IPR001509">
    <property type="entry name" value="Epimerase_deHydtase"/>
</dbReference>
<dbReference type="PANTHER" id="PTHR48079:SF6">
    <property type="entry name" value="NAD(P)-BINDING DOMAIN-CONTAINING PROTEIN-RELATED"/>
    <property type="match status" value="1"/>
</dbReference>
<organism evidence="2 3">
    <name type="scientific">Actinocorallia aurantiaca</name>
    <dbReference type="NCBI Taxonomy" id="46204"/>
    <lineage>
        <taxon>Bacteria</taxon>
        <taxon>Bacillati</taxon>
        <taxon>Actinomycetota</taxon>
        <taxon>Actinomycetes</taxon>
        <taxon>Streptosporangiales</taxon>
        <taxon>Thermomonosporaceae</taxon>
        <taxon>Actinocorallia</taxon>
    </lineage>
</organism>
<dbReference type="SUPFAM" id="SSF51735">
    <property type="entry name" value="NAD(P)-binding Rossmann-fold domains"/>
    <property type="match status" value="1"/>
</dbReference>
<evidence type="ECO:0000259" key="1">
    <source>
        <dbReference type="Pfam" id="PF01370"/>
    </source>
</evidence>
<name>A0ABN3ULK7_9ACTN</name>